<dbReference type="PIRSF" id="PIRSF002888">
    <property type="entry name" value="FliM"/>
    <property type="match status" value="1"/>
</dbReference>
<dbReference type="GO" id="GO:0005886">
    <property type="term" value="C:plasma membrane"/>
    <property type="evidence" value="ECO:0007669"/>
    <property type="project" value="UniProtKB-SubCell"/>
</dbReference>
<dbReference type="GO" id="GO:0050918">
    <property type="term" value="P:positive chemotaxis"/>
    <property type="evidence" value="ECO:0007669"/>
    <property type="project" value="TreeGrafter"/>
</dbReference>
<gene>
    <name evidence="11" type="ORF">RN606_14575</name>
</gene>
<dbReference type="EMBL" id="CP134879">
    <property type="protein sequence ID" value="WNM24563.1"/>
    <property type="molecule type" value="Genomic_DNA"/>
</dbReference>
<dbReference type="InterPro" id="IPR001543">
    <property type="entry name" value="FliN-like_C"/>
</dbReference>
<comment type="subcellular location">
    <subcellularLocation>
        <location evidence="1">Bacterial flagellum basal body</location>
    </subcellularLocation>
    <subcellularLocation>
        <location evidence="2">Cell membrane</location>
        <topology evidence="2">Peripheral membrane protein</topology>
    </subcellularLocation>
</comment>
<organism evidence="11 12">
    <name type="scientific">Demequina capsici</name>
    <dbReference type="NCBI Taxonomy" id="3075620"/>
    <lineage>
        <taxon>Bacteria</taxon>
        <taxon>Bacillati</taxon>
        <taxon>Actinomycetota</taxon>
        <taxon>Actinomycetes</taxon>
        <taxon>Micrococcales</taxon>
        <taxon>Demequinaceae</taxon>
        <taxon>Demequina</taxon>
    </lineage>
</organism>
<sequence>MTGQDRSRRGRGSGAPELYDFTQPMTLTREHSRAIEVALQNFARQWSTVLSSRLGVLATVDLEGLELTGYDAYIHTLPQSTTGVTLMFEPSRTTALLQIPTRLTMTLVDCLLGGPAADLGMEFRELTDIEWTLMSDMLGYACTELGNATRSIAPMSFSLRGVRYSPSFMQLAPAQEPVLVGRFHMSVGPVDEQVTLMVLAEPVVNALRAADEDNHRSAEEQREHDLAVDMLTARLTEVPIPVAVRFEGRSMTAAEVSGLEVGAVVSLHHSVDQPLDVVVDDVCVAHAAIGANGTRVACLVVSTEEEE</sequence>
<name>A0AA96F7G8_9MICO</name>
<evidence type="ECO:0000256" key="2">
    <source>
        <dbReference type="ARBA" id="ARBA00004202"/>
    </source>
</evidence>
<dbReference type="SUPFAM" id="SSF101801">
    <property type="entry name" value="Surface presentation of antigens (SPOA)"/>
    <property type="match status" value="1"/>
</dbReference>
<keyword evidence="5" id="KW-1003">Cell membrane</keyword>
<dbReference type="Pfam" id="PF01052">
    <property type="entry name" value="FliMN_C"/>
    <property type="match status" value="1"/>
</dbReference>
<dbReference type="GO" id="GO:0009425">
    <property type="term" value="C:bacterial-type flagellum basal body"/>
    <property type="evidence" value="ECO:0007669"/>
    <property type="project" value="UniProtKB-SubCell"/>
</dbReference>
<protein>
    <recommendedName>
        <fullName evidence="4">Flagellar motor switch protein FliM</fullName>
    </recommendedName>
</protein>
<dbReference type="PANTHER" id="PTHR30034">
    <property type="entry name" value="FLAGELLAR MOTOR SWITCH PROTEIN FLIM"/>
    <property type="match status" value="1"/>
</dbReference>
<dbReference type="AlphaFoldDB" id="A0AA96F7G8"/>
<keyword evidence="7" id="KW-0283">Flagellar rotation</keyword>
<evidence type="ECO:0000256" key="6">
    <source>
        <dbReference type="ARBA" id="ARBA00022500"/>
    </source>
</evidence>
<keyword evidence="9" id="KW-0975">Bacterial flagellum</keyword>
<evidence type="ECO:0000256" key="9">
    <source>
        <dbReference type="ARBA" id="ARBA00023143"/>
    </source>
</evidence>
<dbReference type="RefSeq" id="WP_313498474.1">
    <property type="nucleotide sequence ID" value="NZ_CP134879.1"/>
</dbReference>
<keyword evidence="6" id="KW-0145">Chemotaxis</keyword>
<proteinExistence type="inferred from homology"/>
<dbReference type="GO" id="GO:0071978">
    <property type="term" value="P:bacterial-type flagellum-dependent swarming motility"/>
    <property type="evidence" value="ECO:0007669"/>
    <property type="project" value="TreeGrafter"/>
</dbReference>
<dbReference type="Gene3D" id="2.30.330.10">
    <property type="entry name" value="SpoA-like"/>
    <property type="match status" value="1"/>
</dbReference>
<dbReference type="Proteomes" id="UP001304125">
    <property type="component" value="Chromosome"/>
</dbReference>
<keyword evidence="11" id="KW-0966">Cell projection</keyword>
<dbReference type="InterPro" id="IPR001689">
    <property type="entry name" value="Flag_FliM"/>
</dbReference>
<comment type="similarity">
    <text evidence="3">Belongs to the FliM family.</text>
</comment>
<evidence type="ECO:0000256" key="4">
    <source>
        <dbReference type="ARBA" id="ARBA00021898"/>
    </source>
</evidence>
<evidence type="ECO:0000313" key="12">
    <source>
        <dbReference type="Proteomes" id="UP001304125"/>
    </source>
</evidence>
<evidence type="ECO:0000256" key="5">
    <source>
        <dbReference type="ARBA" id="ARBA00022475"/>
    </source>
</evidence>
<dbReference type="Gene3D" id="3.40.1550.10">
    <property type="entry name" value="CheC-like"/>
    <property type="match status" value="1"/>
</dbReference>
<evidence type="ECO:0000256" key="8">
    <source>
        <dbReference type="ARBA" id="ARBA00023136"/>
    </source>
</evidence>
<evidence type="ECO:0000256" key="3">
    <source>
        <dbReference type="ARBA" id="ARBA00011049"/>
    </source>
</evidence>
<keyword evidence="11" id="KW-0282">Flagellum</keyword>
<evidence type="ECO:0000256" key="1">
    <source>
        <dbReference type="ARBA" id="ARBA00004117"/>
    </source>
</evidence>
<dbReference type="InterPro" id="IPR028976">
    <property type="entry name" value="CheC-like_sf"/>
</dbReference>
<reference evidence="11 12" key="1">
    <citation type="submission" date="2023-09" db="EMBL/GenBank/DDBJ databases">
        <title>Demequina sp. a novel bacteria isolated from Capsicum annuum.</title>
        <authorList>
            <person name="Humaira Z."/>
            <person name="Lee J."/>
            <person name="Cho D."/>
        </authorList>
    </citation>
    <scope>NUCLEOTIDE SEQUENCE [LARGE SCALE GENOMIC DNA]</scope>
    <source>
        <strain evidence="11 12">OYTSA14</strain>
    </source>
</reference>
<evidence type="ECO:0000313" key="11">
    <source>
        <dbReference type="EMBL" id="WNM24563.1"/>
    </source>
</evidence>
<keyword evidence="12" id="KW-1185">Reference proteome</keyword>
<evidence type="ECO:0000256" key="7">
    <source>
        <dbReference type="ARBA" id="ARBA00022779"/>
    </source>
</evidence>
<dbReference type="Pfam" id="PF02154">
    <property type="entry name" value="FliM"/>
    <property type="match status" value="1"/>
</dbReference>
<keyword evidence="8" id="KW-0472">Membrane</keyword>
<feature type="domain" description="Flagellar motor switch protein FliN-like C-terminal" evidence="10">
    <location>
        <begin position="234"/>
        <end position="301"/>
    </location>
</feature>
<accession>A0AA96F7G8</accession>
<dbReference type="SUPFAM" id="SSF103039">
    <property type="entry name" value="CheC-like"/>
    <property type="match status" value="1"/>
</dbReference>
<dbReference type="InterPro" id="IPR036429">
    <property type="entry name" value="SpoA-like_sf"/>
</dbReference>
<dbReference type="PANTHER" id="PTHR30034:SF6">
    <property type="entry name" value="YOP PROTEINS TRANSLOCATION PROTEIN Q"/>
    <property type="match status" value="1"/>
</dbReference>
<evidence type="ECO:0000259" key="10">
    <source>
        <dbReference type="Pfam" id="PF01052"/>
    </source>
</evidence>
<dbReference type="GO" id="GO:0003774">
    <property type="term" value="F:cytoskeletal motor activity"/>
    <property type="evidence" value="ECO:0007669"/>
    <property type="project" value="InterPro"/>
</dbReference>
<dbReference type="CDD" id="cd17908">
    <property type="entry name" value="FliM"/>
    <property type="match status" value="1"/>
</dbReference>
<keyword evidence="11" id="KW-0969">Cilium</keyword>